<evidence type="ECO:0000313" key="2">
    <source>
        <dbReference type="Proteomes" id="UP000269221"/>
    </source>
</evidence>
<dbReference type="EMBL" id="QRBI01000120">
    <property type="protein sequence ID" value="RMC07285.1"/>
    <property type="molecule type" value="Genomic_DNA"/>
</dbReference>
<sequence>MRWYQMLVSELVPNTPPQRCLLDPPSTATQLSDLLKAFVVIYCQRQIFGQDGAQEEADNISPVFTQRAAVPGAHYGNLLCNEARQLFTELSKFSWLMHRKKGRVIYTKEK</sequence>
<proteinExistence type="predicted"/>
<dbReference type="AlphaFoldDB" id="A0A3M0K234"/>
<keyword evidence="2" id="KW-1185">Reference proteome</keyword>
<accession>A0A3M0K234</accession>
<dbReference type="Proteomes" id="UP000269221">
    <property type="component" value="Unassembled WGS sequence"/>
</dbReference>
<name>A0A3M0K234_HIRRU</name>
<comment type="caution">
    <text evidence="1">The sequence shown here is derived from an EMBL/GenBank/DDBJ whole genome shotgun (WGS) entry which is preliminary data.</text>
</comment>
<protein>
    <submittedName>
        <fullName evidence="1">Uncharacterized protein</fullName>
    </submittedName>
</protein>
<gene>
    <name evidence="1" type="ORF">DUI87_16743</name>
</gene>
<evidence type="ECO:0000313" key="1">
    <source>
        <dbReference type="EMBL" id="RMC07285.1"/>
    </source>
</evidence>
<organism evidence="1 2">
    <name type="scientific">Hirundo rustica rustica</name>
    <dbReference type="NCBI Taxonomy" id="333673"/>
    <lineage>
        <taxon>Eukaryota</taxon>
        <taxon>Metazoa</taxon>
        <taxon>Chordata</taxon>
        <taxon>Craniata</taxon>
        <taxon>Vertebrata</taxon>
        <taxon>Euteleostomi</taxon>
        <taxon>Archelosauria</taxon>
        <taxon>Archosauria</taxon>
        <taxon>Dinosauria</taxon>
        <taxon>Saurischia</taxon>
        <taxon>Theropoda</taxon>
        <taxon>Coelurosauria</taxon>
        <taxon>Aves</taxon>
        <taxon>Neognathae</taxon>
        <taxon>Neoaves</taxon>
        <taxon>Telluraves</taxon>
        <taxon>Australaves</taxon>
        <taxon>Passeriformes</taxon>
        <taxon>Sylvioidea</taxon>
        <taxon>Hirundinidae</taxon>
        <taxon>Hirundo</taxon>
    </lineage>
</organism>
<reference evidence="1 2" key="1">
    <citation type="submission" date="2018-07" db="EMBL/GenBank/DDBJ databases">
        <title>A high quality draft genome assembly of the barn swallow (H. rustica rustica).</title>
        <authorList>
            <person name="Formenti G."/>
            <person name="Chiara M."/>
            <person name="Poveda L."/>
            <person name="Francoijs K.-J."/>
            <person name="Bonisoli-Alquati A."/>
            <person name="Canova L."/>
            <person name="Gianfranceschi L."/>
            <person name="Horner D.S."/>
            <person name="Saino N."/>
        </authorList>
    </citation>
    <scope>NUCLEOTIDE SEQUENCE [LARGE SCALE GENOMIC DNA]</scope>
    <source>
        <strain evidence="1">Chelidonia</strain>
        <tissue evidence="1">Blood</tissue>
    </source>
</reference>